<dbReference type="EMBL" id="FNTV01000002">
    <property type="protein sequence ID" value="SEF12771.1"/>
    <property type="molecule type" value="Genomic_DNA"/>
</dbReference>
<sequence length="119" mass="13461">MNILEIDRESVISDLRAEIGRQLASRGYSFIDEADLTATSNQWRLAARESAAEQDRPMKTTIVRDRVFAVLMDWPRAGELCAYPPETAEVQNGDEFLRALGRIKGKRNRQAWLPEGLLG</sequence>
<gene>
    <name evidence="1" type="ORF">SAMN04489740_4285</name>
</gene>
<dbReference type="AlphaFoldDB" id="A0A1H5PIA4"/>
<reference evidence="1 2" key="1">
    <citation type="submission" date="2016-10" db="EMBL/GenBank/DDBJ databases">
        <authorList>
            <person name="de Groot N.N."/>
        </authorList>
    </citation>
    <scope>NUCLEOTIDE SEQUENCE [LARGE SCALE GENOMIC DNA]</scope>
    <source>
        <strain evidence="1 2">DSM 22274</strain>
    </source>
</reference>
<evidence type="ECO:0000313" key="1">
    <source>
        <dbReference type="EMBL" id="SEF12771.1"/>
    </source>
</evidence>
<dbReference type="Proteomes" id="UP000182725">
    <property type="component" value="Unassembled WGS sequence"/>
</dbReference>
<dbReference type="RefSeq" id="WP_074713759.1">
    <property type="nucleotide sequence ID" value="NZ_FNTV01000002.1"/>
</dbReference>
<name>A0A1H5PIA4_9MICC</name>
<accession>A0A1H5PIA4</accession>
<protein>
    <submittedName>
        <fullName evidence="1">Uncharacterized protein</fullName>
    </submittedName>
</protein>
<proteinExistence type="predicted"/>
<organism evidence="1 2">
    <name type="scientific">Arthrobacter alpinus</name>
    <dbReference type="NCBI Taxonomy" id="656366"/>
    <lineage>
        <taxon>Bacteria</taxon>
        <taxon>Bacillati</taxon>
        <taxon>Actinomycetota</taxon>
        <taxon>Actinomycetes</taxon>
        <taxon>Micrococcales</taxon>
        <taxon>Micrococcaceae</taxon>
        <taxon>Arthrobacter</taxon>
    </lineage>
</organism>
<evidence type="ECO:0000313" key="2">
    <source>
        <dbReference type="Proteomes" id="UP000182725"/>
    </source>
</evidence>